<proteinExistence type="predicted"/>
<keyword evidence="2" id="KW-1185">Reference proteome</keyword>
<dbReference type="AlphaFoldDB" id="A0A5C6A4A9"/>
<sequence length="31" mass="3432">MRLNTIAWSWFNLRLGALAKVANGLSIQSLS</sequence>
<name>A0A5C6A4A9_9BACT</name>
<dbReference type="EMBL" id="SJPM01000008">
    <property type="protein sequence ID" value="TWT94200.1"/>
    <property type="molecule type" value="Genomic_DNA"/>
</dbReference>
<evidence type="ECO:0000313" key="1">
    <source>
        <dbReference type="EMBL" id="TWT94200.1"/>
    </source>
</evidence>
<organism evidence="1 2">
    <name type="scientific">Neorhodopirellula pilleata</name>
    <dbReference type="NCBI Taxonomy" id="2714738"/>
    <lineage>
        <taxon>Bacteria</taxon>
        <taxon>Pseudomonadati</taxon>
        <taxon>Planctomycetota</taxon>
        <taxon>Planctomycetia</taxon>
        <taxon>Pirellulales</taxon>
        <taxon>Pirellulaceae</taxon>
        <taxon>Neorhodopirellula</taxon>
    </lineage>
</organism>
<accession>A0A5C6A4A9</accession>
<gene>
    <name evidence="1" type="ORF">Pla100_38100</name>
</gene>
<protein>
    <submittedName>
        <fullName evidence="1">Uncharacterized protein</fullName>
    </submittedName>
</protein>
<dbReference type="Proteomes" id="UP000316213">
    <property type="component" value="Unassembled WGS sequence"/>
</dbReference>
<comment type="caution">
    <text evidence="1">The sequence shown here is derived from an EMBL/GenBank/DDBJ whole genome shotgun (WGS) entry which is preliminary data.</text>
</comment>
<reference evidence="1 2" key="1">
    <citation type="submission" date="2019-02" db="EMBL/GenBank/DDBJ databases">
        <title>Deep-cultivation of Planctomycetes and their phenomic and genomic characterization uncovers novel biology.</title>
        <authorList>
            <person name="Wiegand S."/>
            <person name="Jogler M."/>
            <person name="Boedeker C."/>
            <person name="Pinto D."/>
            <person name="Vollmers J."/>
            <person name="Rivas-Marin E."/>
            <person name="Kohn T."/>
            <person name="Peeters S.H."/>
            <person name="Heuer A."/>
            <person name="Rast P."/>
            <person name="Oberbeckmann S."/>
            <person name="Bunk B."/>
            <person name="Jeske O."/>
            <person name="Meyerdierks A."/>
            <person name="Storesund J.E."/>
            <person name="Kallscheuer N."/>
            <person name="Luecker S."/>
            <person name="Lage O.M."/>
            <person name="Pohl T."/>
            <person name="Merkel B.J."/>
            <person name="Hornburger P."/>
            <person name="Mueller R.-W."/>
            <person name="Bruemmer F."/>
            <person name="Labrenz M."/>
            <person name="Spormann A.M."/>
            <person name="Op Den Camp H."/>
            <person name="Overmann J."/>
            <person name="Amann R."/>
            <person name="Jetten M.S.M."/>
            <person name="Mascher T."/>
            <person name="Medema M.H."/>
            <person name="Devos D.P."/>
            <person name="Kaster A.-K."/>
            <person name="Ovreas L."/>
            <person name="Rohde M."/>
            <person name="Galperin M.Y."/>
            <person name="Jogler C."/>
        </authorList>
    </citation>
    <scope>NUCLEOTIDE SEQUENCE [LARGE SCALE GENOMIC DNA]</scope>
    <source>
        <strain evidence="1 2">Pla100</strain>
    </source>
</reference>
<evidence type="ECO:0000313" key="2">
    <source>
        <dbReference type="Proteomes" id="UP000316213"/>
    </source>
</evidence>